<evidence type="ECO:0000313" key="2">
    <source>
        <dbReference type="EMBL" id="PIR06049.1"/>
    </source>
</evidence>
<accession>A0A2H0NAW8</accession>
<feature type="transmembrane region" description="Helical" evidence="1">
    <location>
        <begin position="30"/>
        <end position="52"/>
    </location>
</feature>
<dbReference type="EMBL" id="PCWQ01000023">
    <property type="protein sequence ID" value="PIR06049.1"/>
    <property type="molecule type" value="Genomic_DNA"/>
</dbReference>
<protein>
    <submittedName>
        <fullName evidence="2">Uncharacterized protein</fullName>
    </submittedName>
</protein>
<name>A0A2H0NAW8_9BACT</name>
<evidence type="ECO:0000256" key="1">
    <source>
        <dbReference type="SAM" id="Phobius"/>
    </source>
</evidence>
<reference evidence="2 3" key="1">
    <citation type="submission" date="2017-09" db="EMBL/GenBank/DDBJ databases">
        <title>Depth-based differentiation of microbial function through sediment-hosted aquifers and enrichment of novel symbionts in the deep terrestrial subsurface.</title>
        <authorList>
            <person name="Probst A.J."/>
            <person name="Ladd B."/>
            <person name="Jarett J.K."/>
            <person name="Geller-Mcgrath D.E."/>
            <person name="Sieber C.M."/>
            <person name="Emerson J.B."/>
            <person name="Anantharaman K."/>
            <person name="Thomas B.C."/>
            <person name="Malmstrom R."/>
            <person name="Stieglmeier M."/>
            <person name="Klingl A."/>
            <person name="Woyke T."/>
            <person name="Ryan C.M."/>
            <person name="Banfield J.F."/>
        </authorList>
    </citation>
    <scope>NUCLEOTIDE SEQUENCE [LARGE SCALE GENOMIC DNA]</scope>
    <source>
        <strain evidence="2">CG11_big_fil_rev_8_21_14_0_20_36_20</strain>
    </source>
</reference>
<proteinExistence type="predicted"/>
<gene>
    <name evidence="2" type="ORF">COV55_04955</name>
</gene>
<dbReference type="AlphaFoldDB" id="A0A2H0NAW8"/>
<keyword evidence="1" id="KW-1133">Transmembrane helix</keyword>
<organism evidence="2 3">
    <name type="scientific">Candidatus Komeilibacteria bacterium CG11_big_fil_rev_8_21_14_0_20_36_20</name>
    <dbReference type="NCBI Taxonomy" id="1974477"/>
    <lineage>
        <taxon>Bacteria</taxon>
        <taxon>Candidatus Komeiliibacteriota</taxon>
    </lineage>
</organism>
<keyword evidence="1" id="KW-0472">Membrane</keyword>
<sequence length="291" mass="33182">MADYHLITNQELKKGYFFVTHRILLKKIGLALFALVVISIYFQLIFTTVSFIQTENFKTSALQIDQSQDWLAYHRQHSPAIINVSAVQYLPLGGKRYNLVAFVSNPNENWAVSGLEYNFVVNHQPLDSEVTFLNPGERRMIIKMGYQSDQAITDLEVEVGNLKWRRFSNDTAVVNWDIKDVVFTPVSNQVAGEDIITVPARVEWTAQNLSLYNFWEVGWQAAIFSGDKLVGVNQISVENWPALETKNLSAVWLSDLSRVTKTEVYPVLNWLDTDNFKVLYPDGGGNERVNL</sequence>
<keyword evidence="1" id="KW-0812">Transmembrane</keyword>
<evidence type="ECO:0000313" key="3">
    <source>
        <dbReference type="Proteomes" id="UP000230564"/>
    </source>
</evidence>
<dbReference type="Proteomes" id="UP000230564">
    <property type="component" value="Unassembled WGS sequence"/>
</dbReference>
<comment type="caution">
    <text evidence="2">The sequence shown here is derived from an EMBL/GenBank/DDBJ whole genome shotgun (WGS) entry which is preliminary data.</text>
</comment>